<dbReference type="RefSeq" id="WP_167204209.1">
    <property type="nucleotide sequence ID" value="NZ_CP050063.1"/>
</dbReference>
<dbReference type="InterPro" id="IPR006860">
    <property type="entry name" value="FecR"/>
</dbReference>
<dbReference type="Pfam" id="PF16344">
    <property type="entry name" value="FecR_C"/>
    <property type="match status" value="1"/>
</dbReference>
<evidence type="ECO:0000259" key="2">
    <source>
        <dbReference type="Pfam" id="PF16344"/>
    </source>
</evidence>
<dbReference type="AlphaFoldDB" id="A0A6G9AG77"/>
<feature type="domain" description="FecR protein" evidence="1">
    <location>
        <begin position="147"/>
        <end position="235"/>
    </location>
</feature>
<dbReference type="KEGG" id="spib:G8759_00310"/>
<dbReference type="PANTHER" id="PTHR30273">
    <property type="entry name" value="PERIPLASMIC SIGNAL SENSOR AND SIGMA FACTOR ACTIVATOR FECR-RELATED"/>
    <property type="match status" value="1"/>
</dbReference>
<proteinExistence type="predicted"/>
<organism evidence="3 4">
    <name type="scientific">Spirosoma aureum</name>
    <dbReference type="NCBI Taxonomy" id="2692134"/>
    <lineage>
        <taxon>Bacteria</taxon>
        <taxon>Pseudomonadati</taxon>
        <taxon>Bacteroidota</taxon>
        <taxon>Cytophagia</taxon>
        <taxon>Cytophagales</taxon>
        <taxon>Cytophagaceae</taxon>
        <taxon>Spirosoma</taxon>
    </lineage>
</organism>
<reference evidence="3 4" key="1">
    <citation type="submission" date="2020-03" db="EMBL/GenBank/DDBJ databases">
        <authorList>
            <person name="Kim M.K."/>
        </authorList>
    </citation>
    <scope>NUCLEOTIDE SEQUENCE [LARGE SCALE GENOMIC DNA]</scope>
    <source>
        <strain evidence="3 4">BT328</strain>
    </source>
</reference>
<dbReference type="PIRSF" id="PIRSF018266">
    <property type="entry name" value="FecR"/>
    <property type="match status" value="1"/>
</dbReference>
<dbReference type="Proteomes" id="UP000501802">
    <property type="component" value="Chromosome"/>
</dbReference>
<evidence type="ECO:0000313" key="3">
    <source>
        <dbReference type="EMBL" id="QIP11193.1"/>
    </source>
</evidence>
<accession>A0A6G9AG77</accession>
<protein>
    <submittedName>
        <fullName evidence="3">FecR family protein</fullName>
    </submittedName>
</protein>
<dbReference type="PANTHER" id="PTHR30273:SF2">
    <property type="entry name" value="PROTEIN FECR"/>
    <property type="match status" value="1"/>
</dbReference>
<keyword evidence="4" id="KW-1185">Reference proteome</keyword>
<sequence>MTLPPDHFSSVDDFLENDAFRTWVRERRPEDQLYWQQWLAQYPEKRDLYEQAVATLLVLQGKQAAISDQFVKEHTEKILDQLTPATTPIKPLFSGHWGRWAAAAAVVALIIWWQIGSPIPEQIAVFNKQVEQPVQDAGWKIVKNVTGQPLVILLPDNSSVLLSTGSQLRFHKQNTHTLREVYLQGEGFFEVTKNPARPFIVYTTNLTTKVLGTSFQVRSFDKETAVYVKVKTGKVSVTPIDSPDKTVLLTRNEQLSFETKTDKVVKQDFSPSKEISSTIVNQQFSFEFTPVSDVFAQLESSYNMPIQYDRHLLTKCTFTGQLNDVPFLEKIRLICLTIESTFDVVDNQVIIHSRGCN</sequence>
<gene>
    <name evidence="3" type="ORF">G8759_00310</name>
</gene>
<dbReference type="InterPro" id="IPR032508">
    <property type="entry name" value="FecR_C"/>
</dbReference>
<name>A0A6G9AG77_9BACT</name>
<feature type="domain" description="Protein FecR C-terminal" evidence="2">
    <location>
        <begin position="284"/>
        <end position="351"/>
    </location>
</feature>
<dbReference type="InterPro" id="IPR012373">
    <property type="entry name" value="Ferrdict_sens_TM"/>
</dbReference>
<evidence type="ECO:0000313" key="4">
    <source>
        <dbReference type="Proteomes" id="UP000501802"/>
    </source>
</evidence>
<evidence type="ECO:0000259" key="1">
    <source>
        <dbReference type="Pfam" id="PF04773"/>
    </source>
</evidence>
<dbReference type="Gene3D" id="3.55.50.30">
    <property type="match status" value="1"/>
</dbReference>
<dbReference type="EMBL" id="CP050063">
    <property type="protein sequence ID" value="QIP11193.1"/>
    <property type="molecule type" value="Genomic_DNA"/>
</dbReference>
<dbReference type="Gene3D" id="2.60.120.1440">
    <property type="match status" value="1"/>
</dbReference>
<dbReference type="Pfam" id="PF04773">
    <property type="entry name" value="FecR"/>
    <property type="match status" value="1"/>
</dbReference>
<dbReference type="GO" id="GO:0016989">
    <property type="term" value="F:sigma factor antagonist activity"/>
    <property type="evidence" value="ECO:0007669"/>
    <property type="project" value="TreeGrafter"/>
</dbReference>